<name>Q7RQJ9_PLAYO</name>
<gene>
    <name evidence="2" type="ORF">PY01097</name>
</gene>
<reference evidence="2 3" key="1">
    <citation type="journal article" date="2002" name="Nature">
        <title>Genome sequence and comparative analysis of the model rodent malaria parasite Plasmodium yoelii yoelii.</title>
        <authorList>
            <person name="Carlton J.M."/>
            <person name="Angiuoli S.V."/>
            <person name="Suh B.B."/>
            <person name="Kooij T.W."/>
            <person name="Pertea M."/>
            <person name="Silva J.C."/>
            <person name="Ermolaeva M.D."/>
            <person name="Allen J.E."/>
            <person name="Selengut J.D."/>
            <person name="Koo H.L."/>
            <person name="Peterson J.D."/>
            <person name="Pop M."/>
            <person name="Kosack D.S."/>
            <person name="Shumway M.F."/>
            <person name="Bidwell S.L."/>
            <person name="Shallom S.J."/>
            <person name="van Aken S.E."/>
            <person name="Riedmuller S.B."/>
            <person name="Feldblyum T.V."/>
            <person name="Cho J.K."/>
            <person name="Quackenbush J."/>
            <person name="Sedegah M."/>
            <person name="Shoaibi A."/>
            <person name="Cummings L.M."/>
            <person name="Florens L."/>
            <person name="Yates J.R."/>
            <person name="Raine J.D."/>
            <person name="Sinden R.E."/>
            <person name="Harris M.A."/>
            <person name="Cunningham D.A."/>
            <person name="Preiser P.R."/>
            <person name="Bergman L.W."/>
            <person name="Vaidya A.B."/>
            <person name="van Lin L.H."/>
            <person name="Janse C.J."/>
            <person name="Waters A.P."/>
            <person name="Smith H.O."/>
            <person name="White O.R."/>
            <person name="Salzberg S.L."/>
            <person name="Venter J.C."/>
            <person name="Fraser C.M."/>
            <person name="Hoffman S.L."/>
            <person name="Gardner M.J."/>
            <person name="Carucci D.J."/>
        </authorList>
    </citation>
    <scope>NUCLEOTIDE SEQUENCE [LARGE SCALE GENOMIC DNA]</scope>
    <source>
        <strain evidence="2 3">17XNL</strain>
    </source>
</reference>
<accession>Q7RQJ9</accession>
<proteinExistence type="predicted"/>
<keyword evidence="3" id="KW-1185">Reference proteome</keyword>
<evidence type="ECO:0000313" key="2">
    <source>
        <dbReference type="EMBL" id="EAA20238.1"/>
    </source>
</evidence>
<dbReference type="PaxDb" id="73239-Q7RQJ9"/>
<feature type="region of interest" description="Disordered" evidence="1">
    <location>
        <begin position="1"/>
        <end position="25"/>
    </location>
</feature>
<protein>
    <submittedName>
        <fullName evidence="2">Uncharacterized protein</fullName>
    </submittedName>
</protein>
<dbReference type="Proteomes" id="UP000008553">
    <property type="component" value="Unassembled WGS sequence"/>
</dbReference>
<evidence type="ECO:0000313" key="3">
    <source>
        <dbReference type="Proteomes" id="UP000008553"/>
    </source>
</evidence>
<comment type="caution">
    <text evidence="2">The sequence shown here is derived from an EMBL/GenBank/DDBJ whole genome shotgun (WGS) entry which is preliminary data.</text>
</comment>
<sequence>MSKAGFEPALPHPQCGVLTTRRFGR</sequence>
<dbReference type="AlphaFoldDB" id="Q7RQJ9"/>
<dbReference type="InParanoid" id="Q7RQJ9"/>
<dbReference type="EMBL" id="AABL01000289">
    <property type="protein sequence ID" value="EAA20238.1"/>
    <property type="molecule type" value="Genomic_DNA"/>
</dbReference>
<evidence type="ECO:0000256" key="1">
    <source>
        <dbReference type="SAM" id="MobiDB-lite"/>
    </source>
</evidence>
<organism evidence="2 3">
    <name type="scientific">Plasmodium yoelii yoelii</name>
    <dbReference type="NCBI Taxonomy" id="73239"/>
    <lineage>
        <taxon>Eukaryota</taxon>
        <taxon>Sar</taxon>
        <taxon>Alveolata</taxon>
        <taxon>Apicomplexa</taxon>
        <taxon>Aconoidasida</taxon>
        <taxon>Haemosporida</taxon>
        <taxon>Plasmodiidae</taxon>
        <taxon>Plasmodium</taxon>
        <taxon>Plasmodium (Vinckeia)</taxon>
    </lineage>
</organism>